<dbReference type="GO" id="GO:0043565">
    <property type="term" value="F:sequence-specific DNA binding"/>
    <property type="evidence" value="ECO:0007669"/>
    <property type="project" value="InterPro"/>
</dbReference>
<dbReference type="AlphaFoldDB" id="A0A8H6YQ04"/>
<dbReference type="OrthoDB" id="3022921at2759"/>
<gene>
    <name evidence="4" type="ORF">MVEN_00623000</name>
</gene>
<evidence type="ECO:0000256" key="2">
    <source>
        <dbReference type="SAM" id="MobiDB-lite"/>
    </source>
</evidence>
<keyword evidence="1" id="KW-0863">Zinc-finger</keyword>
<feature type="region of interest" description="Disordered" evidence="2">
    <location>
        <begin position="336"/>
        <end position="370"/>
    </location>
</feature>
<dbReference type="PROSITE" id="PS00344">
    <property type="entry name" value="GATA_ZN_FINGER_1"/>
    <property type="match status" value="1"/>
</dbReference>
<dbReference type="EMBL" id="JACAZI010000004">
    <property type="protein sequence ID" value="KAF7362737.1"/>
    <property type="molecule type" value="Genomic_DNA"/>
</dbReference>
<evidence type="ECO:0000259" key="3">
    <source>
        <dbReference type="PROSITE" id="PS50114"/>
    </source>
</evidence>
<evidence type="ECO:0000256" key="1">
    <source>
        <dbReference type="PROSITE-ProRule" id="PRU00094"/>
    </source>
</evidence>
<keyword evidence="5" id="KW-1185">Reference proteome</keyword>
<dbReference type="SUPFAM" id="SSF57716">
    <property type="entry name" value="Glucocorticoid receptor-like (DNA-binding domain)"/>
    <property type="match status" value="1"/>
</dbReference>
<evidence type="ECO:0000313" key="4">
    <source>
        <dbReference type="EMBL" id="KAF7362737.1"/>
    </source>
</evidence>
<keyword evidence="1" id="KW-0479">Metal-binding</keyword>
<protein>
    <recommendedName>
        <fullName evidence="3">GATA-type domain-containing protein</fullName>
    </recommendedName>
</protein>
<feature type="region of interest" description="Disordered" evidence="2">
    <location>
        <begin position="168"/>
        <end position="208"/>
    </location>
</feature>
<keyword evidence="1" id="KW-0862">Zinc</keyword>
<dbReference type="GO" id="GO:0008270">
    <property type="term" value="F:zinc ion binding"/>
    <property type="evidence" value="ECO:0007669"/>
    <property type="project" value="UniProtKB-KW"/>
</dbReference>
<sequence length="370" mass="40010">MLHPGLAPCSNADNSSFDFDSGAGYSTLTYSPCTPLDTLSYEPPRSGFSADANTWLNPFAPIHSTTSDSGRGKAWAEDGDAPWQQSPSFDALENGVDAVSAAFLQLIEAHGCGRNPEVVPLLRLLLCNSSLPREELLDVVDWGRLLSLAATSAWRVLHCEAWMVPSTTSSRHSKLDHSPSSLTSNATTTLSDLDGVNNRAEFLPPADTTPRAAISDYELHGMQPLSTSPFSNGPASPAFPSGALDIVQTASTIPSTPLTISPPIEPEHQQPASPDTTVSKRRCLDCEVEHTKQWRMHPELPGYLCNACGQHQAKHKSPRSQLAIRRERARANEKYAATMPTRPSSPPEKRGGEVIMRVPLKQRGTIDAPT</sequence>
<evidence type="ECO:0000313" key="5">
    <source>
        <dbReference type="Proteomes" id="UP000620124"/>
    </source>
</evidence>
<dbReference type="InterPro" id="IPR000679">
    <property type="entry name" value="Znf_GATA"/>
</dbReference>
<accession>A0A8H6YQ04</accession>
<name>A0A8H6YQ04_9AGAR</name>
<dbReference type="Gene3D" id="3.30.50.10">
    <property type="entry name" value="Erythroid Transcription Factor GATA-1, subunit A"/>
    <property type="match status" value="1"/>
</dbReference>
<reference evidence="4" key="1">
    <citation type="submission" date="2020-05" db="EMBL/GenBank/DDBJ databases">
        <title>Mycena genomes resolve the evolution of fungal bioluminescence.</title>
        <authorList>
            <person name="Tsai I.J."/>
        </authorList>
    </citation>
    <scope>NUCLEOTIDE SEQUENCE</scope>
    <source>
        <strain evidence="4">CCC161011</strain>
    </source>
</reference>
<feature type="compositionally biased region" description="Low complexity" evidence="2">
    <location>
        <begin position="178"/>
        <end position="193"/>
    </location>
</feature>
<organism evidence="4 5">
    <name type="scientific">Mycena venus</name>
    <dbReference type="NCBI Taxonomy" id="2733690"/>
    <lineage>
        <taxon>Eukaryota</taxon>
        <taxon>Fungi</taxon>
        <taxon>Dikarya</taxon>
        <taxon>Basidiomycota</taxon>
        <taxon>Agaricomycotina</taxon>
        <taxon>Agaricomycetes</taxon>
        <taxon>Agaricomycetidae</taxon>
        <taxon>Agaricales</taxon>
        <taxon>Marasmiineae</taxon>
        <taxon>Mycenaceae</taxon>
        <taxon>Mycena</taxon>
    </lineage>
</organism>
<dbReference type="GO" id="GO:0006355">
    <property type="term" value="P:regulation of DNA-templated transcription"/>
    <property type="evidence" value="ECO:0007669"/>
    <property type="project" value="InterPro"/>
</dbReference>
<dbReference type="PROSITE" id="PS50114">
    <property type="entry name" value="GATA_ZN_FINGER_2"/>
    <property type="match status" value="1"/>
</dbReference>
<comment type="caution">
    <text evidence="4">The sequence shown here is derived from an EMBL/GenBank/DDBJ whole genome shotgun (WGS) entry which is preliminary data.</text>
</comment>
<dbReference type="InterPro" id="IPR013088">
    <property type="entry name" value="Znf_NHR/GATA"/>
</dbReference>
<dbReference type="Pfam" id="PF00320">
    <property type="entry name" value="GATA"/>
    <property type="match status" value="1"/>
</dbReference>
<dbReference type="SMART" id="SM00401">
    <property type="entry name" value="ZnF_GATA"/>
    <property type="match status" value="1"/>
</dbReference>
<dbReference type="Proteomes" id="UP000620124">
    <property type="component" value="Unassembled WGS sequence"/>
</dbReference>
<feature type="domain" description="GATA-type" evidence="3">
    <location>
        <begin position="277"/>
        <end position="319"/>
    </location>
</feature>
<proteinExistence type="predicted"/>